<evidence type="ECO:0000256" key="1">
    <source>
        <dbReference type="ARBA" id="ARBA00006845"/>
    </source>
</evidence>
<dbReference type="Pfam" id="PF01337">
    <property type="entry name" value="Barstar"/>
    <property type="match status" value="1"/>
</dbReference>
<accession>A0A5B0WB96</accession>
<evidence type="ECO:0000313" key="3">
    <source>
        <dbReference type="EMBL" id="KAA1183179.1"/>
    </source>
</evidence>
<dbReference type="RefSeq" id="WP_149617208.1">
    <property type="nucleotide sequence ID" value="NZ_CAWPFF010000076.1"/>
</dbReference>
<proteinExistence type="inferred from homology"/>
<comment type="caution">
    <text evidence="3">The sequence shown here is derived from an EMBL/GenBank/DDBJ whole genome shotgun (WGS) entry which is preliminary data.</text>
</comment>
<sequence>MRDHKIILDGKNICSESDFHKVLSEQLEFGPYYGNNLDALWDRLSNDIERPVTIVWLNSESSHQYLGDIFKKIITVFNRVKEQDINFKLADKFDYQLE</sequence>
<organism evidence="3 4">
    <name type="scientific">Photorhabdus heterorhabditis</name>
    <dbReference type="NCBI Taxonomy" id="880156"/>
    <lineage>
        <taxon>Bacteria</taxon>
        <taxon>Pseudomonadati</taxon>
        <taxon>Pseudomonadota</taxon>
        <taxon>Gammaproteobacteria</taxon>
        <taxon>Enterobacterales</taxon>
        <taxon>Morganellaceae</taxon>
        <taxon>Photorhabdus</taxon>
    </lineage>
</organism>
<dbReference type="EMBL" id="VTUW01000035">
    <property type="protein sequence ID" value="KAA1183179.1"/>
    <property type="molecule type" value="Genomic_DNA"/>
</dbReference>
<evidence type="ECO:0000259" key="2">
    <source>
        <dbReference type="Pfam" id="PF01337"/>
    </source>
</evidence>
<dbReference type="CDD" id="cd05142">
    <property type="entry name" value="Barstar"/>
    <property type="match status" value="1"/>
</dbReference>
<dbReference type="InterPro" id="IPR035905">
    <property type="entry name" value="Barstar-like_sf"/>
</dbReference>
<dbReference type="AlphaFoldDB" id="A0A5B0WB96"/>
<comment type="similarity">
    <text evidence="1">Belongs to the barstar family.</text>
</comment>
<evidence type="ECO:0000313" key="4">
    <source>
        <dbReference type="Proteomes" id="UP000322184"/>
    </source>
</evidence>
<name>A0A5B0WB96_9GAMM</name>
<reference evidence="3 4" key="1">
    <citation type="submission" date="2019-09" db="EMBL/GenBank/DDBJ databases">
        <title>Whole genome sequence of Photorhabdus heterorhabditis strain ETL (Enterobacteriales: Enterobacteriaceae) a bacterial symbiont of Heterorhabditis zealandica strain ETL (Rhabditida: Heterorhabditidae).</title>
        <authorList>
            <person name="Lulamba T.E."/>
            <person name="Serepa-Dlamini M.H."/>
        </authorList>
    </citation>
    <scope>NUCLEOTIDE SEQUENCE [LARGE SCALE GENOMIC DNA]</scope>
    <source>
        <strain evidence="3 4">ETL</strain>
    </source>
</reference>
<protein>
    <submittedName>
        <fullName evidence="3">Barnase inhibitor</fullName>
    </submittedName>
</protein>
<dbReference type="SUPFAM" id="SSF52038">
    <property type="entry name" value="Barstar-related"/>
    <property type="match status" value="1"/>
</dbReference>
<feature type="domain" description="Barstar (barnase inhibitor)" evidence="2">
    <location>
        <begin position="6"/>
        <end position="84"/>
    </location>
</feature>
<dbReference type="InterPro" id="IPR000468">
    <property type="entry name" value="Barstar"/>
</dbReference>
<gene>
    <name evidence="3" type="ORF">F0L16_16350</name>
</gene>
<dbReference type="Gene3D" id="3.30.370.10">
    <property type="entry name" value="Barstar-like"/>
    <property type="match status" value="1"/>
</dbReference>
<dbReference type="Proteomes" id="UP000322184">
    <property type="component" value="Unassembled WGS sequence"/>
</dbReference>